<dbReference type="Pfam" id="PF10342">
    <property type="entry name" value="Kre9_KNH"/>
    <property type="match status" value="1"/>
</dbReference>
<evidence type="ECO:0000256" key="1">
    <source>
        <dbReference type="ARBA" id="ARBA00022729"/>
    </source>
</evidence>
<feature type="signal peptide" evidence="3">
    <location>
        <begin position="1"/>
        <end position="32"/>
    </location>
</feature>
<proteinExistence type="predicted"/>
<dbReference type="InterPro" id="IPR018466">
    <property type="entry name" value="Kre9/Knh1-like_N"/>
</dbReference>
<evidence type="ECO:0000313" key="5">
    <source>
        <dbReference type="EMBL" id="ORZ35283.1"/>
    </source>
</evidence>
<evidence type="ECO:0000256" key="3">
    <source>
        <dbReference type="SAM" id="SignalP"/>
    </source>
</evidence>
<sequence length="236" mass="23912">MHLTLRTTTNAMIRTPLMLAAIALCLAVVANAQQVTVNTPATAWEAGKPITVTWAVNPSGQTAEPMSKVNVFVMRCDSPACGNAVPVAQIGENVDVNQRQLTATLPDNLAAAPDYFIKVSGPKGQENRFSGKIPVGMTPEQASSMLGTATGSVTATGTVSATSSGSATATATTTGSASASSTARPTASTVTVTGTSVTRPTALVEPAKDNGATLEDKYVRQVALAAVAGAVLAFGF</sequence>
<keyword evidence="1 3" id="KW-0732">Signal</keyword>
<name>A0A1Y2HNK7_9FUNG</name>
<organism evidence="5 6">
    <name type="scientific">Catenaria anguillulae PL171</name>
    <dbReference type="NCBI Taxonomy" id="765915"/>
    <lineage>
        <taxon>Eukaryota</taxon>
        <taxon>Fungi</taxon>
        <taxon>Fungi incertae sedis</taxon>
        <taxon>Blastocladiomycota</taxon>
        <taxon>Blastocladiomycetes</taxon>
        <taxon>Blastocladiales</taxon>
        <taxon>Catenariaceae</taxon>
        <taxon>Catenaria</taxon>
    </lineage>
</organism>
<feature type="region of interest" description="Disordered" evidence="2">
    <location>
        <begin position="156"/>
        <end position="194"/>
    </location>
</feature>
<dbReference type="OrthoDB" id="5560598at2759"/>
<feature type="domain" description="Yeast cell wall synthesis Kre9/Knh1-like N-terminal" evidence="4">
    <location>
        <begin position="41"/>
        <end position="123"/>
    </location>
</feature>
<dbReference type="Proteomes" id="UP000193411">
    <property type="component" value="Unassembled WGS sequence"/>
</dbReference>
<dbReference type="EMBL" id="MCFL01000023">
    <property type="protein sequence ID" value="ORZ35283.1"/>
    <property type="molecule type" value="Genomic_DNA"/>
</dbReference>
<evidence type="ECO:0000313" key="6">
    <source>
        <dbReference type="Proteomes" id="UP000193411"/>
    </source>
</evidence>
<accession>A0A1Y2HNK7</accession>
<evidence type="ECO:0000256" key="2">
    <source>
        <dbReference type="SAM" id="MobiDB-lite"/>
    </source>
</evidence>
<feature type="chain" id="PRO_5011006398" description="Yeast cell wall synthesis Kre9/Knh1-like N-terminal domain-containing protein" evidence="3">
    <location>
        <begin position="33"/>
        <end position="236"/>
    </location>
</feature>
<dbReference type="AlphaFoldDB" id="A0A1Y2HNK7"/>
<comment type="caution">
    <text evidence="5">The sequence shown here is derived from an EMBL/GenBank/DDBJ whole genome shotgun (WGS) entry which is preliminary data.</text>
</comment>
<reference evidence="5 6" key="1">
    <citation type="submission" date="2016-07" db="EMBL/GenBank/DDBJ databases">
        <title>Pervasive Adenine N6-methylation of Active Genes in Fungi.</title>
        <authorList>
            <consortium name="DOE Joint Genome Institute"/>
            <person name="Mondo S.J."/>
            <person name="Dannebaum R.O."/>
            <person name="Kuo R.C."/>
            <person name="Labutti K."/>
            <person name="Haridas S."/>
            <person name="Kuo A."/>
            <person name="Salamov A."/>
            <person name="Ahrendt S.R."/>
            <person name="Lipzen A."/>
            <person name="Sullivan W."/>
            <person name="Andreopoulos W.B."/>
            <person name="Clum A."/>
            <person name="Lindquist E."/>
            <person name="Daum C."/>
            <person name="Ramamoorthy G.K."/>
            <person name="Gryganskyi A."/>
            <person name="Culley D."/>
            <person name="Magnuson J.K."/>
            <person name="James T.Y."/>
            <person name="O'Malley M.A."/>
            <person name="Stajich J.E."/>
            <person name="Spatafora J.W."/>
            <person name="Visel A."/>
            <person name="Grigoriev I.V."/>
        </authorList>
    </citation>
    <scope>NUCLEOTIDE SEQUENCE [LARGE SCALE GENOMIC DNA]</scope>
    <source>
        <strain evidence="5 6">PL171</strain>
    </source>
</reference>
<gene>
    <name evidence="5" type="ORF">BCR44DRAFT_34256</name>
</gene>
<keyword evidence="6" id="KW-1185">Reference proteome</keyword>
<protein>
    <recommendedName>
        <fullName evidence="4">Yeast cell wall synthesis Kre9/Knh1-like N-terminal domain-containing protein</fullName>
    </recommendedName>
</protein>
<evidence type="ECO:0000259" key="4">
    <source>
        <dbReference type="Pfam" id="PF10342"/>
    </source>
</evidence>